<evidence type="ECO:0000313" key="2">
    <source>
        <dbReference type="Proteomes" id="UP001597512"/>
    </source>
</evidence>
<dbReference type="Proteomes" id="UP001597512">
    <property type="component" value="Unassembled WGS sequence"/>
</dbReference>
<dbReference type="RefSeq" id="WP_381497569.1">
    <property type="nucleotide sequence ID" value="NZ_JBHUOM010000002.1"/>
</dbReference>
<sequence>MVDDESPAILVESLIIDVVSVTVVDDSVDSVFVLEQAVAKAIIERKKNADFAMLMLKL</sequence>
<proteinExistence type="predicted"/>
<accession>A0ABW6AH59</accession>
<gene>
    <name evidence="1" type="ORF">ACFS25_05965</name>
</gene>
<dbReference type="EMBL" id="JBHUOM010000002">
    <property type="protein sequence ID" value="MFD2933319.1"/>
    <property type="molecule type" value="Genomic_DNA"/>
</dbReference>
<organism evidence="1 2">
    <name type="scientific">Spirosoma flavum</name>
    <dbReference type="NCBI Taxonomy" id="2048557"/>
    <lineage>
        <taxon>Bacteria</taxon>
        <taxon>Pseudomonadati</taxon>
        <taxon>Bacteroidota</taxon>
        <taxon>Cytophagia</taxon>
        <taxon>Cytophagales</taxon>
        <taxon>Cytophagaceae</taxon>
        <taxon>Spirosoma</taxon>
    </lineage>
</organism>
<evidence type="ECO:0000313" key="1">
    <source>
        <dbReference type="EMBL" id="MFD2933319.1"/>
    </source>
</evidence>
<protein>
    <submittedName>
        <fullName evidence="1">Uncharacterized protein</fullName>
    </submittedName>
</protein>
<reference evidence="2" key="1">
    <citation type="journal article" date="2019" name="Int. J. Syst. Evol. Microbiol.">
        <title>The Global Catalogue of Microorganisms (GCM) 10K type strain sequencing project: providing services to taxonomists for standard genome sequencing and annotation.</title>
        <authorList>
            <consortium name="The Broad Institute Genomics Platform"/>
            <consortium name="The Broad Institute Genome Sequencing Center for Infectious Disease"/>
            <person name="Wu L."/>
            <person name="Ma J."/>
        </authorList>
    </citation>
    <scope>NUCLEOTIDE SEQUENCE [LARGE SCALE GENOMIC DNA]</scope>
    <source>
        <strain evidence="2">KCTC 52490</strain>
    </source>
</reference>
<comment type="caution">
    <text evidence="1">The sequence shown here is derived from an EMBL/GenBank/DDBJ whole genome shotgun (WGS) entry which is preliminary data.</text>
</comment>
<name>A0ABW6AH59_9BACT</name>
<keyword evidence="2" id="KW-1185">Reference proteome</keyword>